<evidence type="ECO:0000256" key="6">
    <source>
        <dbReference type="ARBA" id="ARBA00022729"/>
    </source>
</evidence>
<dbReference type="GO" id="GO:0005576">
    <property type="term" value="C:extracellular region"/>
    <property type="evidence" value="ECO:0007669"/>
    <property type="project" value="UniProtKB-SubCell"/>
</dbReference>
<evidence type="ECO:0000259" key="10">
    <source>
        <dbReference type="Pfam" id="PF26410"/>
    </source>
</evidence>
<name>A0AAV7H2P4_DENCH</name>
<dbReference type="SUPFAM" id="SSF51445">
    <property type="entry name" value="(Trans)glycosidases"/>
    <property type="match status" value="1"/>
</dbReference>
<evidence type="ECO:0000256" key="4">
    <source>
        <dbReference type="ARBA" id="ARBA00012706"/>
    </source>
</evidence>
<keyword evidence="12" id="KW-1185">Reference proteome</keyword>
<protein>
    <recommendedName>
        <fullName evidence="4">mannan endo-1,4-beta-mannosidase</fullName>
        <ecNumber evidence="4">3.2.1.78</ecNumber>
    </recommendedName>
</protein>
<dbReference type="InterPro" id="IPR017853">
    <property type="entry name" value="GH"/>
</dbReference>
<dbReference type="InterPro" id="IPR045053">
    <property type="entry name" value="MAN-like"/>
</dbReference>
<dbReference type="GO" id="GO:0016985">
    <property type="term" value="F:mannan endo-1,4-beta-mannosidase activity"/>
    <property type="evidence" value="ECO:0007669"/>
    <property type="project" value="UniProtKB-EC"/>
</dbReference>
<dbReference type="Pfam" id="PF26410">
    <property type="entry name" value="GH5_mannosidase"/>
    <property type="match status" value="1"/>
</dbReference>
<evidence type="ECO:0000256" key="5">
    <source>
        <dbReference type="ARBA" id="ARBA00022525"/>
    </source>
</evidence>
<comment type="subcellular location">
    <subcellularLocation>
        <location evidence="2">Secreted</location>
    </subcellularLocation>
</comment>
<dbReference type="InterPro" id="IPR018087">
    <property type="entry name" value="Glyco_hydro_5_CS"/>
</dbReference>
<sequence>MLGNLQIFLFIAASSFTVIHSLNLPATDQRRSAEGIFIKVNGKQFVKDGQPFYINGLNAYWLMSKASEPTEKEKVSIALHQASLLGSNVVRTWAFSDADDYFPLQTSPGFYNENMFKGLDFVISEAKKNGVLLILSLVNNHEDFGGKKQYVQWAREKGQPISSPDDFFTDDLVKRFYKHHVKTVLTRNNTITGIPYKDDPNILAWELINEPRCESDMSGDILQAWIEEMSAYVKTIDNNHLLEIGLEGFYGDSISDRKQFNPWYNGAGTDFISNNLVPGIDFATIHIYPEQWIPSSTLMDQFVFVQAWIQAHIRDSDEILGKPLLITEFGRLCPNSYPINLKERDSLYKLVYSGIYGSAKEGGAGAGSLFWQLLINGLDDLRDGYEVILSETPSTAFVVYHQSQKLLTLNNAYALTLKSY</sequence>
<dbReference type="GO" id="GO:0000272">
    <property type="term" value="P:polysaccharide catabolic process"/>
    <property type="evidence" value="ECO:0007669"/>
    <property type="project" value="InterPro"/>
</dbReference>
<dbReference type="PROSITE" id="PS00659">
    <property type="entry name" value="GLYCOSYL_HYDROL_F5"/>
    <property type="match status" value="1"/>
</dbReference>
<keyword evidence="8" id="KW-0326">Glycosidase</keyword>
<dbReference type="Gene3D" id="3.20.20.80">
    <property type="entry name" value="Glycosidases"/>
    <property type="match status" value="1"/>
</dbReference>
<feature type="signal peptide" evidence="9">
    <location>
        <begin position="1"/>
        <end position="21"/>
    </location>
</feature>
<evidence type="ECO:0000256" key="8">
    <source>
        <dbReference type="ARBA" id="ARBA00023295"/>
    </source>
</evidence>
<accession>A0AAV7H2P4</accession>
<feature type="domain" description="Glycoside hydrolase family 5" evidence="10">
    <location>
        <begin position="37"/>
        <end position="372"/>
    </location>
</feature>
<proteinExistence type="inferred from homology"/>
<reference evidence="11 12" key="1">
    <citation type="journal article" date="2021" name="Hortic Res">
        <title>Chromosome-scale assembly of the Dendrobium chrysotoxum genome enhances the understanding of orchid evolution.</title>
        <authorList>
            <person name="Zhang Y."/>
            <person name="Zhang G.Q."/>
            <person name="Zhang D."/>
            <person name="Liu X.D."/>
            <person name="Xu X.Y."/>
            <person name="Sun W.H."/>
            <person name="Yu X."/>
            <person name="Zhu X."/>
            <person name="Wang Z.W."/>
            <person name="Zhao X."/>
            <person name="Zhong W.Y."/>
            <person name="Chen H."/>
            <person name="Yin W.L."/>
            <person name="Huang T."/>
            <person name="Niu S.C."/>
            <person name="Liu Z.J."/>
        </authorList>
    </citation>
    <scope>NUCLEOTIDE SEQUENCE [LARGE SCALE GENOMIC DNA]</scope>
    <source>
        <strain evidence="11">Lindl</strain>
    </source>
</reference>
<dbReference type="AlphaFoldDB" id="A0AAV7H2P4"/>
<evidence type="ECO:0000256" key="2">
    <source>
        <dbReference type="ARBA" id="ARBA00004613"/>
    </source>
</evidence>
<evidence type="ECO:0000256" key="7">
    <source>
        <dbReference type="ARBA" id="ARBA00022801"/>
    </source>
</evidence>
<dbReference type="EC" id="3.2.1.78" evidence="4"/>
<gene>
    <name evidence="11" type="ORF">IEQ34_010107</name>
</gene>
<dbReference type="Proteomes" id="UP000775213">
    <property type="component" value="Unassembled WGS sequence"/>
</dbReference>
<comment type="caution">
    <text evidence="11">The sequence shown here is derived from an EMBL/GenBank/DDBJ whole genome shotgun (WGS) entry which is preliminary data.</text>
</comment>
<evidence type="ECO:0000256" key="9">
    <source>
        <dbReference type="SAM" id="SignalP"/>
    </source>
</evidence>
<evidence type="ECO:0000313" key="12">
    <source>
        <dbReference type="Proteomes" id="UP000775213"/>
    </source>
</evidence>
<evidence type="ECO:0000256" key="1">
    <source>
        <dbReference type="ARBA" id="ARBA00001678"/>
    </source>
</evidence>
<dbReference type="PANTHER" id="PTHR31451">
    <property type="match status" value="1"/>
</dbReference>
<dbReference type="PANTHER" id="PTHR31451:SF39">
    <property type="entry name" value="MANNAN ENDO-1,4-BETA-MANNOSIDASE 1"/>
    <property type="match status" value="1"/>
</dbReference>
<evidence type="ECO:0000256" key="3">
    <source>
        <dbReference type="ARBA" id="ARBA00005641"/>
    </source>
</evidence>
<dbReference type="FunFam" id="3.20.20.80:FF:000012">
    <property type="entry name" value="Mannan endo-1,4-beta-mannosidase 6"/>
    <property type="match status" value="1"/>
</dbReference>
<dbReference type="InterPro" id="IPR001547">
    <property type="entry name" value="Glyco_hydro_5"/>
</dbReference>
<comment type="catalytic activity">
    <reaction evidence="1">
        <text>Random hydrolysis of (1-&gt;4)-beta-D-mannosidic linkages in mannans, galactomannans and glucomannans.</text>
        <dbReference type="EC" id="3.2.1.78"/>
    </reaction>
</comment>
<keyword evidence="5" id="KW-0964">Secreted</keyword>
<dbReference type="EMBL" id="JAGFBR010000009">
    <property type="protein sequence ID" value="KAH0462532.1"/>
    <property type="molecule type" value="Genomic_DNA"/>
</dbReference>
<feature type="chain" id="PRO_5043922167" description="mannan endo-1,4-beta-mannosidase" evidence="9">
    <location>
        <begin position="22"/>
        <end position="420"/>
    </location>
</feature>
<keyword evidence="6 9" id="KW-0732">Signal</keyword>
<organism evidence="11 12">
    <name type="scientific">Dendrobium chrysotoxum</name>
    <name type="common">Orchid</name>
    <dbReference type="NCBI Taxonomy" id="161865"/>
    <lineage>
        <taxon>Eukaryota</taxon>
        <taxon>Viridiplantae</taxon>
        <taxon>Streptophyta</taxon>
        <taxon>Embryophyta</taxon>
        <taxon>Tracheophyta</taxon>
        <taxon>Spermatophyta</taxon>
        <taxon>Magnoliopsida</taxon>
        <taxon>Liliopsida</taxon>
        <taxon>Asparagales</taxon>
        <taxon>Orchidaceae</taxon>
        <taxon>Epidendroideae</taxon>
        <taxon>Malaxideae</taxon>
        <taxon>Dendrobiinae</taxon>
        <taxon>Dendrobium</taxon>
    </lineage>
</organism>
<evidence type="ECO:0000313" key="11">
    <source>
        <dbReference type="EMBL" id="KAH0462532.1"/>
    </source>
</evidence>
<keyword evidence="7" id="KW-0378">Hydrolase</keyword>
<comment type="similarity">
    <text evidence="3">Belongs to the glycosyl hydrolase 5 (cellulase A) family.</text>
</comment>